<evidence type="ECO:0000259" key="6">
    <source>
        <dbReference type="PROSITE" id="PS51186"/>
    </source>
</evidence>
<dbReference type="Pfam" id="PF00583">
    <property type="entry name" value="Acetyltransf_1"/>
    <property type="match status" value="1"/>
</dbReference>
<sequence>MVESTIQNELNIRRMTVEDVPRVSDIERMSFDDSSWTVDAFYHELLENNFAHYFVIEYHDAIIGYCGVWIVLDQAQITTIAIAPDYRGLGLGQLLLNYALNFSRAAATTMSLEVRVENETAQHVYKKLGFQYGGRRKNYYGEGKDALVMWVSLND</sequence>
<dbReference type="Proteomes" id="UP000751852">
    <property type="component" value="Unassembled WGS sequence"/>
</dbReference>
<dbReference type="InterPro" id="IPR000182">
    <property type="entry name" value="GNAT_dom"/>
</dbReference>
<dbReference type="CDD" id="cd04301">
    <property type="entry name" value="NAT_SF"/>
    <property type="match status" value="1"/>
</dbReference>
<keyword evidence="4" id="KW-0012">Acyltransferase</keyword>
<proteinExistence type="inferred from homology"/>
<reference evidence="7 8" key="1">
    <citation type="submission" date="2020-04" db="EMBL/GenBank/DDBJ databases">
        <title>Staphylococcus species from domestic dog.</title>
        <authorList>
            <person name="Paterson G.K."/>
        </authorList>
    </citation>
    <scope>NUCLEOTIDE SEQUENCE [LARGE SCALE GENOMIC DNA]</scope>
    <source>
        <strain evidence="7 8">H16/1A</strain>
    </source>
</reference>
<dbReference type="SUPFAM" id="SSF55729">
    <property type="entry name" value="Acyl-CoA N-acyltransferases (Nat)"/>
    <property type="match status" value="1"/>
</dbReference>
<evidence type="ECO:0000256" key="5">
    <source>
        <dbReference type="RuleBase" id="RU363094"/>
    </source>
</evidence>
<accession>A0ABS0TB59</accession>
<evidence type="ECO:0000313" key="8">
    <source>
        <dbReference type="Proteomes" id="UP000751852"/>
    </source>
</evidence>
<keyword evidence="7" id="KW-0687">Ribonucleoprotein</keyword>
<dbReference type="EC" id="2.3.1.266" evidence="5"/>
<protein>
    <recommendedName>
        <fullName evidence="5">[Ribosomal protein bS18]-alanine N-acetyltransferase</fullName>
        <ecNumber evidence="5">2.3.1.266</ecNumber>
    </recommendedName>
</protein>
<comment type="subcellular location">
    <subcellularLocation>
        <location evidence="5">Cytoplasm</location>
    </subcellularLocation>
</comment>
<evidence type="ECO:0000313" key="7">
    <source>
        <dbReference type="EMBL" id="MBI5975985.1"/>
    </source>
</evidence>
<keyword evidence="8" id="KW-1185">Reference proteome</keyword>
<evidence type="ECO:0000256" key="4">
    <source>
        <dbReference type="ARBA" id="ARBA00023315"/>
    </source>
</evidence>
<dbReference type="GO" id="GO:0005840">
    <property type="term" value="C:ribosome"/>
    <property type="evidence" value="ECO:0007669"/>
    <property type="project" value="UniProtKB-KW"/>
</dbReference>
<dbReference type="InterPro" id="IPR006464">
    <property type="entry name" value="AcTrfase_RimI/Ard1"/>
</dbReference>
<dbReference type="NCBIfam" id="TIGR01575">
    <property type="entry name" value="rimI"/>
    <property type="match status" value="1"/>
</dbReference>
<dbReference type="PANTHER" id="PTHR43420">
    <property type="entry name" value="ACETYLTRANSFERASE"/>
    <property type="match status" value="1"/>
</dbReference>
<comment type="similarity">
    <text evidence="1 5">Belongs to the acetyltransferase family. RimI subfamily.</text>
</comment>
<gene>
    <name evidence="7" type="primary">rimI</name>
    <name evidence="7" type="ORF">HHH54_10495</name>
</gene>
<dbReference type="EMBL" id="JABANU010000039">
    <property type="protein sequence ID" value="MBI5975985.1"/>
    <property type="molecule type" value="Genomic_DNA"/>
</dbReference>
<evidence type="ECO:0000256" key="1">
    <source>
        <dbReference type="ARBA" id="ARBA00005395"/>
    </source>
</evidence>
<keyword evidence="3" id="KW-0808">Transferase</keyword>
<comment type="caution">
    <text evidence="7">The sequence shown here is derived from an EMBL/GenBank/DDBJ whole genome shotgun (WGS) entry which is preliminary data.</text>
</comment>
<comment type="catalytic activity">
    <reaction evidence="5">
        <text>N-terminal L-alanyl-[ribosomal protein bS18] + acetyl-CoA = N-terminal N(alpha)-acetyl-L-alanyl-[ribosomal protein bS18] + CoA + H(+)</text>
        <dbReference type="Rhea" id="RHEA:43756"/>
        <dbReference type="Rhea" id="RHEA-COMP:10676"/>
        <dbReference type="Rhea" id="RHEA-COMP:10677"/>
        <dbReference type="ChEBI" id="CHEBI:15378"/>
        <dbReference type="ChEBI" id="CHEBI:57287"/>
        <dbReference type="ChEBI" id="CHEBI:57288"/>
        <dbReference type="ChEBI" id="CHEBI:64718"/>
        <dbReference type="ChEBI" id="CHEBI:83683"/>
        <dbReference type="EC" id="2.3.1.266"/>
    </reaction>
</comment>
<comment type="function">
    <text evidence="5">Acetylates the N-terminal alanine of ribosomal protein bS18.</text>
</comment>
<dbReference type="InterPro" id="IPR016181">
    <property type="entry name" value="Acyl_CoA_acyltransferase"/>
</dbReference>
<organism evidence="7 8">
    <name type="scientific">Staphylococcus canis</name>
    <dbReference type="NCBI Taxonomy" id="2724942"/>
    <lineage>
        <taxon>Bacteria</taxon>
        <taxon>Bacillati</taxon>
        <taxon>Bacillota</taxon>
        <taxon>Bacilli</taxon>
        <taxon>Bacillales</taxon>
        <taxon>Staphylococcaceae</taxon>
        <taxon>Staphylococcus</taxon>
    </lineage>
</organism>
<keyword evidence="7" id="KW-0689">Ribosomal protein</keyword>
<dbReference type="Gene3D" id="3.40.630.30">
    <property type="match status" value="1"/>
</dbReference>
<dbReference type="PANTHER" id="PTHR43420:SF44">
    <property type="entry name" value="ACETYLTRANSFERASE YPEA"/>
    <property type="match status" value="1"/>
</dbReference>
<evidence type="ECO:0000256" key="3">
    <source>
        <dbReference type="ARBA" id="ARBA00022679"/>
    </source>
</evidence>
<dbReference type="PROSITE" id="PS51186">
    <property type="entry name" value="GNAT"/>
    <property type="match status" value="1"/>
</dbReference>
<evidence type="ECO:0000256" key="2">
    <source>
        <dbReference type="ARBA" id="ARBA00022490"/>
    </source>
</evidence>
<name>A0ABS0TB59_9STAP</name>
<keyword evidence="2 5" id="KW-0963">Cytoplasm</keyword>
<feature type="domain" description="N-acetyltransferase" evidence="6">
    <location>
        <begin position="10"/>
        <end position="154"/>
    </location>
</feature>
<dbReference type="InterPro" id="IPR050680">
    <property type="entry name" value="YpeA/RimI_acetyltransf"/>
</dbReference>